<reference evidence="2 3" key="1">
    <citation type="journal article" date="2018" name="Front. Microbiol.">
        <title>Hydrolytic Capabilities as a Key to Environmental Success: Chitinolytic and Cellulolytic Acidobacteria From Acidic Sub-arctic Soils and Boreal Peatlands.</title>
        <authorList>
            <person name="Belova S.E."/>
            <person name="Ravin N.V."/>
            <person name="Pankratov T.A."/>
            <person name="Rakitin A.L."/>
            <person name="Ivanova A.A."/>
            <person name="Beletsky A.V."/>
            <person name="Mardanov A.V."/>
            <person name="Sinninghe Damste J.S."/>
            <person name="Dedysh S.N."/>
        </authorList>
    </citation>
    <scope>NUCLEOTIDE SEQUENCE [LARGE SCALE GENOMIC DNA]</scope>
    <source>
        <strain evidence="2 3">SBC82</strain>
    </source>
</reference>
<dbReference type="EMBL" id="CP030840">
    <property type="protein sequence ID" value="AXC12720.1"/>
    <property type="molecule type" value="Genomic_DNA"/>
</dbReference>
<organism evidence="2 3">
    <name type="scientific">Acidisarcina polymorpha</name>
    <dbReference type="NCBI Taxonomy" id="2211140"/>
    <lineage>
        <taxon>Bacteria</taxon>
        <taxon>Pseudomonadati</taxon>
        <taxon>Acidobacteriota</taxon>
        <taxon>Terriglobia</taxon>
        <taxon>Terriglobales</taxon>
        <taxon>Acidobacteriaceae</taxon>
        <taxon>Acidisarcina</taxon>
    </lineage>
</organism>
<protein>
    <submittedName>
        <fullName evidence="2">Oar protein</fullName>
    </submittedName>
</protein>
<accession>A0A2Z5G136</accession>
<gene>
    <name evidence="2" type="ORF">ACPOL_3433</name>
</gene>
<dbReference type="Pfam" id="PF25183">
    <property type="entry name" value="OMP_b-brl_4"/>
    <property type="match status" value="1"/>
</dbReference>
<dbReference type="KEGG" id="abas:ACPOL_3433"/>
<name>A0A2Z5G136_9BACT</name>
<keyword evidence="3" id="KW-1185">Reference proteome</keyword>
<dbReference type="InterPro" id="IPR057601">
    <property type="entry name" value="Oar-like_b-barrel"/>
</dbReference>
<evidence type="ECO:0000313" key="2">
    <source>
        <dbReference type="EMBL" id="AXC12720.1"/>
    </source>
</evidence>
<dbReference type="Proteomes" id="UP000253606">
    <property type="component" value="Chromosome"/>
</dbReference>
<feature type="domain" description="TonB-dependent transporter Oar-like beta-barrel" evidence="1">
    <location>
        <begin position="5"/>
        <end position="90"/>
    </location>
</feature>
<evidence type="ECO:0000259" key="1">
    <source>
        <dbReference type="Pfam" id="PF25183"/>
    </source>
</evidence>
<sequence length="112" mass="12212">MGFVPGQQSAIAPGAPQGLIFKGDAGLQSSVFQRNWKDFAPRAGFAWNIGGRGVQVLRAGYGIFYGFPEGLLYQRTDAMQPVNLYLSYPAPAPAWEDIYAGYPAAIHFPVRM</sequence>
<proteinExistence type="predicted"/>
<dbReference type="AlphaFoldDB" id="A0A2Z5G136"/>
<evidence type="ECO:0000313" key="3">
    <source>
        <dbReference type="Proteomes" id="UP000253606"/>
    </source>
</evidence>
<dbReference type="RefSeq" id="WP_150133025.1">
    <property type="nucleotide sequence ID" value="NZ_CP030840.1"/>
</dbReference>